<comment type="caution">
    <text evidence="3">The sequence shown here is derived from an EMBL/GenBank/DDBJ whole genome shotgun (WGS) entry which is preliminary data.</text>
</comment>
<proteinExistence type="predicted"/>
<organism evidence="3 4">
    <name type="scientific">Natronoarchaeum mannanilyticum</name>
    <dbReference type="NCBI Taxonomy" id="926360"/>
    <lineage>
        <taxon>Archaea</taxon>
        <taxon>Methanobacteriati</taxon>
        <taxon>Methanobacteriota</taxon>
        <taxon>Stenosarchaea group</taxon>
        <taxon>Halobacteria</taxon>
        <taxon>Halobacteriales</taxon>
        <taxon>Natronoarchaeaceae</taxon>
    </lineage>
</organism>
<dbReference type="RefSeq" id="WP_343772106.1">
    <property type="nucleotide sequence ID" value="NZ_BAAADV010000001.1"/>
</dbReference>
<dbReference type="Proteomes" id="UP001500420">
    <property type="component" value="Unassembled WGS sequence"/>
</dbReference>
<evidence type="ECO:0000259" key="2">
    <source>
        <dbReference type="Pfam" id="PF18545"/>
    </source>
</evidence>
<evidence type="ECO:0000313" key="3">
    <source>
        <dbReference type="EMBL" id="GAA0662338.1"/>
    </source>
</evidence>
<evidence type="ECO:0000313" key="4">
    <source>
        <dbReference type="Proteomes" id="UP001500420"/>
    </source>
</evidence>
<keyword evidence="4" id="KW-1185">Reference proteome</keyword>
<evidence type="ECO:0000256" key="1">
    <source>
        <dbReference type="SAM" id="MobiDB-lite"/>
    </source>
</evidence>
<dbReference type="Pfam" id="PF18545">
    <property type="entry name" value="HalOD1"/>
    <property type="match status" value="1"/>
</dbReference>
<dbReference type="AlphaFoldDB" id="A0AAV3T4C0"/>
<feature type="domain" description="Halobacterial output" evidence="2">
    <location>
        <begin position="5"/>
        <end position="72"/>
    </location>
</feature>
<reference evidence="3 4" key="1">
    <citation type="journal article" date="2019" name="Int. J. Syst. Evol. Microbiol.">
        <title>The Global Catalogue of Microorganisms (GCM) 10K type strain sequencing project: providing services to taxonomists for standard genome sequencing and annotation.</title>
        <authorList>
            <consortium name="The Broad Institute Genomics Platform"/>
            <consortium name="The Broad Institute Genome Sequencing Center for Infectious Disease"/>
            <person name="Wu L."/>
            <person name="Ma J."/>
        </authorList>
    </citation>
    <scope>NUCLEOTIDE SEQUENCE [LARGE SCALE GENOMIC DNA]</scope>
    <source>
        <strain evidence="3 4">JCM 16328</strain>
    </source>
</reference>
<protein>
    <recommendedName>
        <fullName evidence="2">Halobacterial output domain-containing protein</fullName>
    </recommendedName>
</protein>
<name>A0AAV3T4C0_9EURY</name>
<dbReference type="EMBL" id="BAAADV010000001">
    <property type="protein sequence ID" value="GAA0662338.1"/>
    <property type="molecule type" value="Genomic_DNA"/>
</dbReference>
<feature type="region of interest" description="Disordered" evidence="1">
    <location>
        <begin position="69"/>
        <end position="96"/>
    </location>
</feature>
<dbReference type="InterPro" id="IPR040624">
    <property type="entry name" value="HalOD1"/>
</dbReference>
<sequence length="96" mass="10162">MNAHADTLTETIVLELSDVTGVDPLDLPPLYDAVDVDALQQLFDRGDDIEVEFAIAGCEITVRGRDDVTVTPTSGRTPATLGADGEADAARTAFQD</sequence>
<gene>
    <name evidence="3" type="ORF">GCM10009020_03500</name>
</gene>
<accession>A0AAV3T4C0</accession>